<feature type="region of interest" description="Disordered" evidence="1">
    <location>
        <begin position="275"/>
        <end position="299"/>
    </location>
</feature>
<feature type="region of interest" description="Disordered" evidence="1">
    <location>
        <begin position="29"/>
        <end position="94"/>
    </location>
</feature>
<evidence type="ECO:0000256" key="1">
    <source>
        <dbReference type="SAM" id="MobiDB-lite"/>
    </source>
</evidence>
<gene>
    <name evidence="2" type="ORF">Ciccas_011531</name>
</gene>
<feature type="compositionally biased region" description="Polar residues" evidence="1">
    <location>
        <begin position="340"/>
        <end position="351"/>
    </location>
</feature>
<dbReference type="Proteomes" id="UP001626550">
    <property type="component" value="Unassembled WGS sequence"/>
</dbReference>
<sequence length="438" mass="48645">KAGQIRDKFEKGETEKVVKTKRPAKVKYAGVASAKSKFMEEAERANEAPKTGERKMREITPPREGVNSGVIESKPQARAPGIVSADDPDKSENIEAIIQRTKDLRTKFKEMEEGVSFLATNNAHFVENDRSREGQEALKDLNAKERKEALLKMAEDANKNIHKINPLEELKRLAEEQQSAVFENSPQERSGDVVQYSGSELDDFKALSSAKSTREKFLDGTAYKSEIKKTQVEIAADAGGVFENEPEQRNDVVKYEDGTDDNINGKWASEAKKRLMESAQNQEQSQGPKPLEIGQGGIYENKPRFLPNVVRHDEPASIDAALLVEGMQNVKANRARFTDPSASGPDTTNPERISRMEEVSQGKYASDARAKFLQRQKDLEDTEKKARPEIIDIWSDLCQDSGVFENQPAARPKDMVVCGMSSDEEDEAPVATNGNGIA</sequence>
<feature type="non-terminal residue" evidence="2">
    <location>
        <position position="1"/>
    </location>
</feature>
<organism evidence="2 3">
    <name type="scientific">Cichlidogyrus casuarinus</name>
    <dbReference type="NCBI Taxonomy" id="1844966"/>
    <lineage>
        <taxon>Eukaryota</taxon>
        <taxon>Metazoa</taxon>
        <taxon>Spiralia</taxon>
        <taxon>Lophotrochozoa</taxon>
        <taxon>Platyhelminthes</taxon>
        <taxon>Monogenea</taxon>
        <taxon>Monopisthocotylea</taxon>
        <taxon>Dactylogyridea</taxon>
        <taxon>Ancyrocephalidae</taxon>
        <taxon>Cichlidogyrus</taxon>
    </lineage>
</organism>
<feature type="compositionally biased region" description="Basic and acidic residues" evidence="1">
    <location>
        <begin position="352"/>
        <end position="367"/>
    </location>
</feature>
<feature type="region of interest" description="Disordered" evidence="1">
    <location>
        <begin position="334"/>
        <end position="367"/>
    </location>
</feature>
<feature type="compositionally biased region" description="Polar residues" evidence="1">
    <location>
        <begin position="278"/>
        <end position="287"/>
    </location>
</feature>
<dbReference type="AlphaFoldDB" id="A0ABD2PR06"/>
<evidence type="ECO:0000313" key="3">
    <source>
        <dbReference type="Proteomes" id="UP001626550"/>
    </source>
</evidence>
<proteinExistence type="predicted"/>
<comment type="caution">
    <text evidence="2">The sequence shown here is derived from an EMBL/GenBank/DDBJ whole genome shotgun (WGS) entry which is preliminary data.</text>
</comment>
<keyword evidence="3" id="KW-1185">Reference proteome</keyword>
<accession>A0ABD2PR06</accession>
<name>A0ABD2PR06_9PLAT</name>
<feature type="compositionally biased region" description="Basic and acidic residues" evidence="1">
    <location>
        <begin position="37"/>
        <end position="61"/>
    </location>
</feature>
<dbReference type="EMBL" id="JBJKFK010003432">
    <property type="protein sequence ID" value="KAL3309914.1"/>
    <property type="molecule type" value="Genomic_DNA"/>
</dbReference>
<reference evidence="2 3" key="1">
    <citation type="submission" date="2024-11" db="EMBL/GenBank/DDBJ databases">
        <title>Adaptive evolution of stress response genes in parasites aligns with host niche diversity.</title>
        <authorList>
            <person name="Hahn C."/>
            <person name="Resl P."/>
        </authorList>
    </citation>
    <scope>NUCLEOTIDE SEQUENCE [LARGE SCALE GENOMIC DNA]</scope>
    <source>
        <strain evidence="2">EGGRZ-B1_66</strain>
        <tissue evidence="2">Body</tissue>
    </source>
</reference>
<protein>
    <submittedName>
        <fullName evidence="2">Uncharacterized protein</fullName>
    </submittedName>
</protein>
<evidence type="ECO:0000313" key="2">
    <source>
        <dbReference type="EMBL" id="KAL3309914.1"/>
    </source>
</evidence>